<dbReference type="GO" id="GO:0016705">
    <property type="term" value="F:oxidoreductase activity, acting on paired donors, with incorporation or reduction of molecular oxygen"/>
    <property type="evidence" value="ECO:0007669"/>
    <property type="project" value="InterPro"/>
</dbReference>
<dbReference type="InterPro" id="IPR002401">
    <property type="entry name" value="Cyt_P450_E_grp-I"/>
</dbReference>
<keyword evidence="5 9" id="KW-0560">Oxidoreductase</keyword>
<comment type="caution">
    <text evidence="10">The sequence shown here is derived from an EMBL/GenBank/DDBJ whole genome shotgun (WGS) entry which is preliminary data.</text>
</comment>
<dbReference type="Gene3D" id="3.30.559.10">
    <property type="entry name" value="Chloramphenicol acetyltransferase-like domain"/>
    <property type="match status" value="1"/>
</dbReference>
<evidence type="ECO:0000256" key="2">
    <source>
        <dbReference type="ARBA" id="ARBA00010617"/>
    </source>
</evidence>
<dbReference type="FunFam" id="1.10.630.10:FF:000126">
    <property type="entry name" value="Predicted protein"/>
    <property type="match status" value="1"/>
</dbReference>
<dbReference type="InterPro" id="IPR023213">
    <property type="entry name" value="CAT-like_dom_sf"/>
</dbReference>
<dbReference type="Proteomes" id="UP000283530">
    <property type="component" value="Unassembled WGS sequence"/>
</dbReference>
<evidence type="ECO:0000256" key="9">
    <source>
        <dbReference type="RuleBase" id="RU000461"/>
    </source>
</evidence>
<comment type="similarity">
    <text evidence="2 9">Belongs to the cytochrome P450 family.</text>
</comment>
<evidence type="ECO:0000256" key="6">
    <source>
        <dbReference type="ARBA" id="ARBA00023004"/>
    </source>
</evidence>
<dbReference type="CDD" id="cd11073">
    <property type="entry name" value="CYP76-like"/>
    <property type="match status" value="1"/>
</dbReference>
<evidence type="ECO:0000256" key="7">
    <source>
        <dbReference type="ARBA" id="ARBA00023033"/>
    </source>
</evidence>
<evidence type="ECO:0000313" key="11">
    <source>
        <dbReference type="Proteomes" id="UP000283530"/>
    </source>
</evidence>
<dbReference type="EMBL" id="QPKB01000008">
    <property type="protein sequence ID" value="RWR91172.1"/>
    <property type="molecule type" value="Genomic_DNA"/>
</dbReference>
<proteinExistence type="inferred from homology"/>
<dbReference type="InterPro" id="IPR017972">
    <property type="entry name" value="Cyt_P450_CS"/>
</dbReference>
<evidence type="ECO:0000256" key="1">
    <source>
        <dbReference type="ARBA" id="ARBA00001971"/>
    </source>
</evidence>
<keyword evidence="3 8" id="KW-0349">Heme</keyword>
<dbReference type="Pfam" id="PF00067">
    <property type="entry name" value="p450"/>
    <property type="match status" value="1"/>
</dbReference>
<keyword evidence="7 9" id="KW-0503">Monooxygenase</keyword>
<keyword evidence="11" id="KW-1185">Reference proteome</keyword>
<dbReference type="OrthoDB" id="534811at2759"/>
<gene>
    <name evidence="10" type="ORF">CKAN_02031600</name>
</gene>
<dbReference type="PANTHER" id="PTHR47950">
    <property type="entry name" value="CYTOCHROME P450, FAMILY 76, SUBFAMILY C, POLYPEPTIDE 5-RELATED"/>
    <property type="match status" value="1"/>
</dbReference>
<organism evidence="10 11">
    <name type="scientific">Cinnamomum micranthum f. kanehirae</name>
    <dbReference type="NCBI Taxonomy" id="337451"/>
    <lineage>
        <taxon>Eukaryota</taxon>
        <taxon>Viridiplantae</taxon>
        <taxon>Streptophyta</taxon>
        <taxon>Embryophyta</taxon>
        <taxon>Tracheophyta</taxon>
        <taxon>Spermatophyta</taxon>
        <taxon>Magnoliopsida</taxon>
        <taxon>Magnoliidae</taxon>
        <taxon>Laurales</taxon>
        <taxon>Lauraceae</taxon>
        <taxon>Cinnamomum</taxon>
    </lineage>
</organism>
<dbReference type="InterPro" id="IPR036396">
    <property type="entry name" value="Cyt_P450_sf"/>
</dbReference>
<dbReference type="GO" id="GO:0020037">
    <property type="term" value="F:heme binding"/>
    <property type="evidence" value="ECO:0007669"/>
    <property type="project" value="InterPro"/>
</dbReference>
<dbReference type="Pfam" id="PF02458">
    <property type="entry name" value="Transferase"/>
    <property type="match status" value="1"/>
</dbReference>
<dbReference type="InterPro" id="IPR001128">
    <property type="entry name" value="Cyt_P450"/>
</dbReference>
<dbReference type="PRINTS" id="PR00385">
    <property type="entry name" value="P450"/>
</dbReference>
<dbReference type="PRINTS" id="PR00463">
    <property type="entry name" value="EP450I"/>
</dbReference>
<evidence type="ECO:0000313" key="10">
    <source>
        <dbReference type="EMBL" id="RWR91172.1"/>
    </source>
</evidence>
<feature type="binding site" description="axial binding residue" evidence="8">
    <location>
        <position position="577"/>
    </location>
    <ligand>
        <name>heme</name>
        <dbReference type="ChEBI" id="CHEBI:30413"/>
    </ligand>
    <ligandPart>
        <name>Fe</name>
        <dbReference type="ChEBI" id="CHEBI:18248"/>
    </ligandPart>
</feature>
<evidence type="ECO:0000256" key="3">
    <source>
        <dbReference type="ARBA" id="ARBA00022617"/>
    </source>
</evidence>
<reference evidence="10 11" key="1">
    <citation type="journal article" date="2019" name="Nat. Plants">
        <title>Stout camphor tree genome fills gaps in understanding of flowering plant genome evolution.</title>
        <authorList>
            <person name="Chaw S.M."/>
            <person name="Liu Y.C."/>
            <person name="Wu Y.W."/>
            <person name="Wang H.Y."/>
            <person name="Lin C.I."/>
            <person name="Wu C.S."/>
            <person name="Ke H.M."/>
            <person name="Chang L.Y."/>
            <person name="Hsu C.Y."/>
            <person name="Yang H.T."/>
            <person name="Sudianto E."/>
            <person name="Hsu M.H."/>
            <person name="Wu K.P."/>
            <person name="Wang L.N."/>
            <person name="Leebens-Mack J.H."/>
            <person name="Tsai I.J."/>
        </authorList>
    </citation>
    <scope>NUCLEOTIDE SEQUENCE [LARGE SCALE GENOMIC DNA]</scope>
    <source>
        <strain evidence="11">cv. Chaw 1501</strain>
        <tissue evidence="10">Young leaves</tissue>
    </source>
</reference>
<dbReference type="Gene3D" id="1.10.630.10">
    <property type="entry name" value="Cytochrome P450"/>
    <property type="match status" value="1"/>
</dbReference>
<dbReference type="PANTHER" id="PTHR47950:SF49">
    <property type="entry name" value="CYTOCHROME P450"/>
    <property type="match status" value="1"/>
</dbReference>
<protein>
    <submittedName>
        <fullName evidence="10">Putative S-N-methylcoclaurine 3'-hydroxylase isozyme 2</fullName>
    </submittedName>
</protein>
<sequence>MGAICTLVWRSVSRARKLPTDQTTNCRLAIENRSRLQPSLSPRYFGNFIQTVIASTTVAQLLSHDLGWAAWLVHQSVAAHTDAIVRGTLDAWVKAPTVYHLSWFDSWSVMMGSSPRFDMYGNDFGWGRPVPVRSGYANKFDGKVTSYQGHEGGGSVDLEICLLLECMNALELDDEFMDVPPGPFCWPIIGKIDMAFTKTPHQEVTKLAQTYGPLMHIKFGSQLTFYASNAAVATEILKTNDRHLSSARAAPPSVLIDGQIQYSLLWNECNDHWKSLRKVCRTELFTTRMLDSQTQIREKKVMELMNFLKAKHGQIVQVSDVVFVTLLNVLSNMIFSKDMFLYEEEDEKRGMKYLIRDITLTAVKLDISELFPILRPLDLQGIKRAVKNGLKPIFGSWAETVRDRKESKDHSRHDFLDVLIQGGFNDQTLDDMILEMLGAGSETTTSTIEWTLTELLRHPHMLKKLREELQKVVGNRSIKESDLPNLPYLHACIKETLRLHPPAPFLIPRRSTETCTVMNYTIPKGSQILVNAYAIHRDPDTWDRPLDYWPERFIGSELDYQGNHLQFIPFGAGRRICIGLPLGSRATRMVLGSLIKWFDWELPNGMEPDKLPMTESFGLTLQMDPPLFAIPKYRT</sequence>
<keyword evidence="4 8" id="KW-0479">Metal-binding</keyword>
<comment type="cofactor">
    <cofactor evidence="1 8">
        <name>heme</name>
        <dbReference type="ChEBI" id="CHEBI:30413"/>
    </cofactor>
</comment>
<dbReference type="SUPFAM" id="SSF48264">
    <property type="entry name" value="Cytochrome P450"/>
    <property type="match status" value="1"/>
</dbReference>
<name>A0A3S3QX97_9MAGN</name>
<evidence type="ECO:0000256" key="5">
    <source>
        <dbReference type="ARBA" id="ARBA00023002"/>
    </source>
</evidence>
<accession>A0A3S3QX97</accession>
<dbReference type="GO" id="GO:0005506">
    <property type="term" value="F:iron ion binding"/>
    <property type="evidence" value="ECO:0007669"/>
    <property type="project" value="InterPro"/>
</dbReference>
<dbReference type="GO" id="GO:0004497">
    <property type="term" value="F:monooxygenase activity"/>
    <property type="evidence" value="ECO:0007669"/>
    <property type="project" value="UniProtKB-KW"/>
</dbReference>
<dbReference type="AlphaFoldDB" id="A0A3S3QX97"/>
<evidence type="ECO:0000256" key="4">
    <source>
        <dbReference type="ARBA" id="ARBA00022723"/>
    </source>
</evidence>
<dbReference type="STRING" id="337451.A0A3S3QX97"/>
<keyword evidence="6 8" id="KW-0408">Iron</keyword>
<evidence type="ECO:0000256" key="8">
    <source>
        <dbReference type="PIRSR" id="PIRSR602401-1"/>
    </source>
</evidence>
<dbReference type="PROSITE" id="PS00086">
    <property type="entry name" value="CYTOCHROME_P450"/>
    <property type="match status" value="1"/>
</dbReference>